<organism evidence="3 4">
    <name type="scientific">Physeter macrocephalus</name>
    <name type="common">Sperm whale</name>
    <name type="synonym">Physeter catodon</name>
    <dbReference type="NCBI Taxonomy" id="9755"/>
    <lineage>
        <taxon>Eukaryota</taxon>
        <taxon>Metazoa</taxon>
        <taxon>Chordata</taxon>
        <taxon>Craniata</taxon>
        <taxon>Vertebrata</taxon>
        <taxon>Euteleostomi</taxon>
        <taxon>Mammalia</taxon>
        <taxon>Eutheria</taxon>
        <taxon>Laurasiatheria</taxon>
        <taxon>Artiodactyla</taxon>
        <taxon>Whippomorpha</taxon>
        <taxon>Cetacea</taxon>
        <taxon>Odontoceti</taxon>
        <taxon>Physeteridae</taxon>
        <taxon>Physeter</taxon>
    </lineage>
</organism>
<protein>
    <submittedName>
        <fullName evidence="4">Aflatoxin B1 aldehyde reductase member 2-like</fullName>
    </submittedName>
</protein>
<evidence type="ECO:0000313" key="3">
    <source>
        <dbReference type="Proteomes" id="UP000248484"/>
    </source>
</evidence>
<dbReference type="KEGG" id="pcad:114484802"/>
<dbReference type="OrthoDB" id="9950814at2759"/>
<proteinExistence type="predicted"/>
<dbReference type="Pfam" id="PF00248">
    <property type="entry name" value="Aldo_ket_red"/>
    <property type="match status" value="1"/>
</dbReference>
<reference evidence="4" key="1">
    <citation type="submission" date="2025-08" db="UniProtKB">
        <authorList>
            <consortium name="RefSeq"/>
        </authorList>
    </citation>
    <scope>IDENTIFICATION</scope>
    <source>
        <tissue evidence="4">Muscle</tissue>
    </source>
</reference>
<dbReference type="InterPro" id="IPR023210">
    <property type="entry name" value="NADP_OxRdtase_dom"/>
</dbReference>
<dbReference type="GeneID" id="114484802"/>
<evidence type="ECO:0000313" key="4">
    <source>
        <dbReference type="RefSeq" id="XP_028339275.1"/>
    </source>
</evidence>
<evidence type="ECO:0000256" key="1">
    <source>
        <dbReference type="SAM" id="MobiDB-lite"/>
    </source>
</evidence>
<gene>
    <name evidence="4" type="primary">LOC114484802</name>
</gene>
<keyword evidence="3" id="KW-1185">Reference proteome</keyword>
<sequence>MLSTLSRAVARAAVRRARTPRPPEARTAATAAAMSRGPRAASGSPIRPATVLGTMEMGRRMDAPASAAAVHAFLERGHTELDTAFMYSDGQSESILGGLGLGLGGGDCKGNFWRPRTNRLSSPCTVQCRPVPQDADPTPATRPPRSGPTASSRPRGAHLPWPSRSSVNPPLLKSLAHPAPTAEQRFFLTTFPSASSSGDCYS</sequence>
<feature type="region of interest" description="Disordered" evidence="1">
    <location>
        <begin position="12"/>
        <end position="46"/>
    </location>
</feature>
<dbReference type="Proteomes" id="UP000248484">
    <property type="component" value="Unplaced"/>
</dbReference>
<feature type="non-terminal residue" evidence="4">
    <location>
        <position position="202"/>
    </location>
</feature>
<feature type="compositionally biased region" description="Low complexity" evidence="1">
    <location>
        <begin position="25"/>
        <end position="42"/>
    </location>
</feature>
<dbReference type="InterPro" id="IPR036812">
    <property type="entry name" value="NAD(P)_OxRdtase_dom_sf"/>
</dbReference>
<feature type="region of interest" description="Disordered" evidence="1">
    <location>
        <begin position="122"/>
        <end position="176"/>
    </location>
</feature>
<dbReference type="AlphaFoldDB" id="A0A455ARJ3"/>
<dbReference type="Gene3D" id="3.20.20.100">
    <property type="entry name" value="NADP-dependent oxidoreductase domain"/>
    <property type="match status" value="1"/>
</dbReference>
<dbReference type="RefSeq" id="XP_028339275.1">
    <property type="nucleotide sequence ID" value="XM_028483474.2"/>
</dbReference>
<dbReference type="InParanoid" id="A0A455ARJ3"/>
<name>A0A455ARJ3_PHYMC</name>
<feature type="domain" description="NADP-dependent oxidoreductase" evidence="2">
    <location>
        <begin position="51"/>
        <end position="97"/>
    </location>
</feature>
<evidence type="ECO:0000259" key="2">
    <source>
        <dbReference type="Pfam" id="PF00248"/>
    </source>
</evidence>
<dbReference type="SUPFAM" id="SSF51430">
    <property type="entry name" value="NAD(P)-linked oxidoreductase"/>
    <property type="match status" value="1"/>
</dbReference>
<accession>A0A455ARJ3</accession>